<sequence length="183" mass="19429">MRVADPHVVAVHRSASHSFSKFAEDAIRLVPGLGVEGDAHAGATVRHRSRAARDPTQPNLRQVHLLHAELFDELMAADHPVWPGDLGENVTTRGIDLLALPAGARLHLGPSAIVEVTGLRNPCVLLDRFQPGLMAATLARDAQGRLVRKAGVMAIVIAGGEVKPGEGIRVEVPAQPHAPLEPV</sequence>
<dbReference type="PANTHER" id="PTHR36930:SF1">
    <property type="entry name" value="MOSC DOMAIN-CONTAINING PROTEIN"/>
    <property type="match status" value="1"/>
</dbReference>
<dbReference type="Proteomes" id="UP000521868">
    <property type="component" value="Unassembled WGS sequence"/>
</dbReference>
<accession>A0A7X6DCZ5</accession>
<dbReference type="PANTHER" id="PTHR36930">
    <property type="entry name" value="METAL-SULFUR CLUSTER BIOSYNTHESIS PROTEINS YUAD-RELATED"/>
    <property type="match status" value="1"/>
</dbReference>
<dbReference type="SUPFAM" id="SSF50800">
    <property type="entry name" value="PK beta-barrel domain-like"/>
    <property type="match status" value="1"/>
</dbReference>
<dbReference type="GO" id="GO:0030151">
    <property type="term" value="F:molybdenum ion binding"/>
    <property type="evidence" value="ECO:0007669"/>
    <property type="project" value="InterPro"/>
</dbReference>
<dbReference type="Pfam" id="PF03473">
    <property type="entry name" value="MOSC"/>
    <property type="match status" value="1"/>
</dbReference>
<dbReference type="Gene3D" id="2.40.33.20">
    <property type="entry name" value="PK beta-barrel domain-like"/>
    <property type="match status" value="1"/>
</dbReference>
<name>A0A7X6DCZ5_9BURK</name>
<dbReference type="InterPro" id="IPR011037">
    <property type="entry name" value="Pyrv_Knase-like_insert_dom_sf"/>
</dbReference>
<reference evidence="2 3" key="1">
    <citation type="journal article" date="2020" name="Nature">
        <title>Bacterial chemolithoautotrophy via manganese oxidation.</title>
        <authorList>
            <person name="Yu H."/>
            <person name="Leadbetter J.R."/>
        </authorList>
    </citation>
    <scope>NUCLEOTIDE SEQUENCE [LARGE SCALE GENOMIC DNA]</scope>
    <source>
        <strain evidence="2 3">RBP-1</strain>
    </source>
</reference>
<evidence type="ECO:0000259" key="1">
    <source>
        <dbReference type="PROSITE" id="PS51340"/>
    </source>
</evidence>
<dbReference type="InterPro" id="IPR052716">
    <property type="entry name" value="MOSC_domain"/>
</dbReference>
<dbReference type="AlphaFoldDB" id="A0A7X6DCZ5"/>
<evidence type="ECO:0000313" key="2">
    <source>
        <dbReference type="EMBL" id="NKE64919.1"/>
    </source>
</evidence>
<keyword evidence="3" id="KW-1185">Reference proteome</keyword>
<dbReference type="PROSITE" id="PS51340">
    <property type="entry name" value="MOSC"/>
    <property type="match status" value="1"/>
</dbReference>
<proteinExistence type="predicted"/>
<feature type="domain" description="MOSC" evidence="1">
    <location>
        <begin position="21"/>
        <end position="171"/>
    </location>
</feature>
<evidence type="ECO:0000313" key="3">
    <source>
        <dbReference type="Proteomes" id="UP000521868"/>
    </source>
</evidence>
<dbReference type="EMBL" id="VTOX01000001">
    <property type="protein sequence ID" value="NKE64919.1"/>
    <property type="molecule type" value="Genomic_DNA"/>
</dbReference>
<comment type="caution">
    <text evidence="2">The sequence shown here is derived from an EMBL/GenBank/DDBJ whole genome shotgun (WGS) entry which is preliminary data.</text>
</comment>
<dbReference type="GO" id="GO:0030170">
    <property type="term" value="F:pyridoxal phosphate binding"/>
    <property type="evidence" value="ECO:0007669"/>
    <property type="project" value="InterPro"/>
</dbReference>
<organism evidence="2 3">
    <name type="scientific">Ramlibacter lithotrophicus</name>
    <dbReference type="NCBI Taxonomy" id="2606681"/>
    <lineage>
        <taxon>Bacteria</taxon>
        <taxon>Pseudomonadati</taxon>
        <taxon>Pseudomonadota</taxon>
        <taxon>Betaproteobacteria</taxon>
        <taxon>Burkholderiales</taxon>
        <taxon>Comamonadaceae</taxon>
        <taxon>Ramlibacter</taxon>
    </lineage>
</organism>
<protein>
    <submittedName>
        <fullName evidence="2">MOSC domain-containing protein</fullName>
    </submittedName>
</protein>
<dbReference type="GO" id="GO:0003824">
    <property type="term" value="F:catalytic activity"/>
    <property type="evidence" value="ECO:0007669"/>
    <property type="project" value="InterPro"/>
</dbReference>
<dbReference type="InterPro" id="IPR005302">
    <property type="entry name" value="MoCF_Sase_C"/>
</dbReference>
<gene>
    <name evidence="2" type="ORF">RAMLITH_03730</name>
</gene>